<dbReference type="SUPFAM" id="SSF52047">
    <property type="entry name" value="RNI-like"/>
    <property type="match status" value="1"/>
</dbReference>
<dbReference type="Gene3D" id="3.80.10.10">
    <property type="entry name" value="Ribonuclease Inhibitor"/>
    <property type="match status" value="1"/>
</dbReference>
<evidence type="ECO:0008006" key="4">
    <source>
        <dbReference type="Google" id="ProtNLM"/>
    </source>
</evidence>
<protein>
    <recommendedName>
        <fullName evidence="4">F-box domain-containing protein</fullName>
    </recommendedName>
</protein>
<organism evidence="2 3">
    <name type="scientific">Mycena rosella</name>
    <name type="common">Pink bonnet</name>
    <name type="synonym">Agaricus rosellus</name>
    <dbReference type="NCBI Taxonomy" id="1033263"/>
    <lineage>
        <taxon>Eukaryota</taxon>
        <taxon>Fungi</taxon>
        <taxon>Dikarya</taxon>
        <taxon>Basidiomycota</taxon>
        <taxon>Agaricomycotina</taxon>
        <taxon>Agaricomycetes</taxon>
        <taxon>Agaricomycetidae</taxon>
        <taxon>Agaricales</taxon>
        <taxon>Marasmiineae</taxon>
        <taxon>Mycenaceae</taxon>
        <taxon>Mycena</taxon>
    </lineage>
</organism>
<evidence type="ECO:0000313" key="3">
    <source>
        <dbReference type="Proteomes" id="UP001221757"/>
    </source>
</evidence>
<feature type="transmembrane region" description="Helical" evidence="1">
    <location>
        <begin position="9"/>
        <end position="28"/>
    </location>
</feature>
<evidence type="ECO:0000313" key="2">
    <source>
        <dbReference type="EMBL" id="KAJ7696444.1"/>
    </source>
</evidence>
<comment type="caution">
    <text evidence="2">The sequence shown here is derived from an EMBL/GenBank/DDBJ whole genome shotgun (WGS) entry which is preliminary data.</text>
</comment>
<evidence type="ECO:0000256" key="1">
    <source>
        <dbReference type="SAM" id="Phobius"/>
    </source>
</evidence>
<name>A0AAD7DP66_MYCRO</name>
<proteinExistence type="predicted"/>
<dbReference type="Proteomes" id="UP001221757">
    <property type="component" value="Unassembled WGS sequence"/>
</dbReference>
<dbReference type="InterPro" id="IPR032675">
    <property type="entry name" value="LRR_dom_sf"/>
</dbReference>
<accession>A0AAD7DP66</accession>
<keyword evidence="1" id="KW-0472">Membrane</keyword>
<keyword evidence="1" id="KW-0812">Transmembrane</keyword>
<reference evidence="2" key="1">
    <citation type="submission" date="2023-03" db="EMBL/GenBank/DDBJ databases">
        <title>Massive genome expansion in bonnet fungi (Mycena s.s.) driven by repeated elements and novel gene families across ecological guilds.</title>
        <authorList>
            <consortium name="Lawrence Berkeley National Laboratory"/>
            <person name="Harder C.B."/>
            <person name="Miyauchi S."/>
            <person name="Viragh M."/>
            <person name="Kuo A."/>
            <person name="Thoen E."/>
            <person name="Andreopoulos B."/>
            <person name="Lu D."/>
            <person name="Skrede I."/>
            <person name="Drula E."/>
            <person name="Henrissat B."/>
            <person name="Morin E."/>
            <person name="Kohler A."/>
            <person name="Barry K."/>
            <person name="LaButti K."/>
            <person name="Morin E."/>
            <person name="Salamov A."/>
            <person name="Lipzen A."/>
            <person name="Mereny Z."/>
            <person name="Hegedus B."/>
            <person name="Baldrian P."/>
            <person name="Stursova M."/>
            <person name="Weitz H."/>
            <person name="Taylor A."/>
            <person name="Grigoriev I.V."/>
            <person name="Nagy L.G."/>
            <person name="Martin F."/>
            <person name="Kauserud H."/>
        </authorList>
    </citation>
    <scope>NUCLEOTIDE SEQUENCE</scope>
    <source>
        <strain evidence="2">CBHHK067</strain>
    </source>
</reference>
<sequence length="496" mass="56026">MRSDIPSDIWRYIASFLPVAFVLTLYSVNRTFLEIATETRYRSIEFVAYETAKPLVKHVKDSTLVHSVRIQPWAVMPKAPKASSSWSSSTWKLLHACVSPAYAFDEDVEAQVLRRLGKQTQRIANAIRGLPNLHTYHIDWDEGPYQKEFFIPLLNVIPAIGKSLRTLCLKVPLQYMPGLPALARGLPNLESLVLTIHTASFVPLEISRKIEGLEVFINTLLRDLRSLSIHTTPTSTYLDLGPFFSHLGNGRHLTSFTLYIPFDGGHLANPAPLREFLFKHRLTLESITLGTTRAAARPTAGVSAAKFWIRDTLKNHPPFPELSQLSLSLRPLRTDLAPLVRWLTGMRAQLRVLRLTERVLEYAELARMLDALDQAPLLRVLTLRVRWLSPEVIDLLAERLPFLSSLTLNFTEVVHQEPESDASSARSEDSYELSRESELTLFCQALAGKRYSHWNLTRLAVPESPRGQMSWLDALERGFVGCIPTLTGFEELVSAL</sequence>
<keyword evidence="3" id="KW-1185">Reference proteome</keyword>
<dbReference type="EMBL" id="JARKIE010000034">
    <property type="protein sequence ID" value="KAJ7696444.1"/>
    <property type="molecule type" value="Genomic_DNA"/>
</dbReference>
<gene>
    <name evidence="2" type="ORF">B0H17DRAFT_1053273</name>
</gene>
<dbReference type="CDD" id="cd09917">
    <property type="entry name" value="F-box_SF"/>
    <property type="match status" value="1"/>
</dbReference>
<keyword evidence="1" id="KW-1133">Transmembrane helix</keyword>
<dbReference type="AlphaFoldDB" id="A0AAD7DP66"/>